<evidence type="ECO:0000313" key="3">
    <source>
        <dbReference type="Proteomes" id="UP000019025"/>
    </source>
</evidence>
<name>W0HN77_9GAMM</name>
<gene>
    <name evidence="2" type="ORF">SOPEG_1431</name>
</gene>
<evidence type="ECO:0000313" key="2">
    <source>
        <dbReference type="EMBL" id="AHF73655.1"/>
    </source>
</evidence>
<feature type="transmembrane region" description="Helical" evidence="1">
    <location>
        <begin position="12"/>
        <end position="34"/>
    </location>
</feature>
<dbReference type="AlphaFoldDB" id="W0HN77"/>
<dbReference type="EMBL" id="CP006568">
    <property type="protein sequence ID" value="AHF73655.1"/>
    <property type="molecule type" value="Genomic_DNA"/>
</dbReference>
<dbReference type="KEGG" id="pes:SOPEG_1431"/>
<protein>
    <submittedName>
        <fullName evidence="2">Uncharacterized protein</fullName>
    </submittedName>
</protein>
<organism evidence="2 3">
    <name type="scientific">Candidatus Sodalis pierantonii str. SOPE</name>
    <dbReference type="NCBI Taxonomy" id="2342"/>
    <lineage>
        <taxon>Bacteria</taxon>
        <taxon>Pseudomonadati</taxon>
        <taxon>Pseudomonadota</taxon>
        <taxon>Gammaproteobacteria</taxon>
        <taxon>Enterobacterales</taxon>
        <taxon>Bruguierivoracaceae</taxon>
        <taxon>Sodalis</taxon>
    </lineage>
</organism>
<evidence type="ECO:0000256" key="1">
    <source>
        <dbReference type="SAM" id="Phobius"/>
    </source>
</evidence>
<dbReference type="Proteomes" id="UP000019025">
    <property type="component" value="Chromosome"/>
</dbReference>
<dbReference type="HOGENOM" id="CLU_211008_0_0_6"/>
<dbReference type="eggNOG" id="ENOG5033C0X">
    <property type="taxonomic scope" value="Bacteria"/>
</dbReference>
<proteinExistence type="predicted"/>
<keyword evidence="1" id="KW-0812">Transmembrane</keyword>
<sequence length="54" mass="5967">MESSKLDETKLLLLIGLLISILIAVTVLFGLAWLNDLRHSADPIDVQSCYKKAP</sequence>
<keyword evidence="1" id="KW-0472">Membrane</keyword>
<accession>W0HN77</accession>
<keyword evidence="3" id="KW-1185">Reference proteome</keyword>
<keyword evidence="1" id="KW-1133">Transmembrane helix</keyword>
<reference evidence="2 3" key="1">
    <citation type="journal article" date="2014" name="Genome Biol. Evol.">
        <title>Genome degeneration and adaptation in a nascent stage of symbiosis.</title>
        <authorList>
            <person name="Oakeson K.F."/>
            <person name="Gil R."/>
            <person name="Clayton A.L."/>
            <person name="Dunn D.M."/>
            <person name="von Niederhausern A.C."/>
            <person name="Hamil C."/>
            <person name="Aoyagi A."/>
            <person name="Duval B."/>
            <person name="Baca A."/>
            <person name="Silva F.J."/>
            <person name="Vallier A."/>
            <person name="Jackson D.G."/>
            <person name="Latorre A."/>
            <person name="Weiss R.B."/>
            <person name="Heddi A."/>
            <person name="Moya A."/>
            <person name="Dale C."/>
        </authorList>
    </citation>
    <scope>NUCLEOTIDE SEQUENCE [LARGE SCALE GENOMIC DNA]</scope>
    <source>
        <strain evidence="3">none</strain>
    </source>
</reference>